<comment type="caution">
    <text evidence="6">The sequence shown here is derived from an EMBL/GenBank/DDBJ whole genome shotgun (WGS) entry which is preliminary data.</text>
</comment>
<organism evidence="6 7">
    <name type="scientific">Agrocybe chaxingu</name>
    <dbReference type="NCBI Taxonomy" id="84603"/>
    <lineage>
        <taxon>Eukaryota</taxon>
        <taxon>Fungi</taxon>
        <taxon>Dikarya</taxon>
        <taxon>Basidiomycota</taxon>
        <taxon>Agaricomycotina</taxon>
        <taxon>Agaricomycetes</taxon>
        <taxon>Agaricomycetidae</taxon>
        <taxon>Agaricales</taxon>
        <taxon>Agaricineae</taxon>
        <taxon>Strophariaceae</taxon>
        <taxon>Agrocybe</taxon>
    </lineage>
</organism>
<evidence type="ECO:0000313" key="7">
    <source>
        <dbReference type="Proteomes" id="UP001148786"/>
    </source>
</evidence>
<dbReference type="SUPFAM" id="SSF144232">
    <property type="entry name" value="HIT/MYND zinc finger-like"/>
    <property type="match status" value="1"/>
</dbReference>
<dbReference type="PROSITE" id="PS50865">
    <property type="entry name" value="ZF_MYND_2"/>
    <property type="match status" value="1"/>
</dbReference>
<evidence type="ECO:0000259" key="5">
    <source>
        <dbReference type="PROSITE" id="PS50865"/>
    </source>
</evidence>
<keyword evidence="2 4" id="KW-0863">Zinc-finger</keyword>
<evidence type="ECO:0000256" key="4">
    <source>
        <dbReference type="PROSITE-ProRule" id="PRU00134"/>
    </source>
</evidence>
<evidence type="ECO:0000256" key="1">
    <source>
        <dbReference type="ARBA" id="ARBA00022723"/>
    </source>
</evidence>
<proteinExistence type="predicted"/>
<accession>A0A9W8JUD1</accession>
<dbReference type="OrthoDB" id="432970at2759"/>
<dbReference type="GO" id="GO:0008270">
    <property type="term" value="F:zinc ion binding"/>
    <property type="evidence" value="ECO:0007669"/>
    <property type="project" value="UniProtKB-KW"/>
</dbReference>
<dbReference type="Proteomes" id="UP001148786">
    <property type="component" value="Unassembled WGS sequence"/>
</dbReference>
<reference evidence="6" key="1">
    <citation type="submission" date="2022-07" db="EMBL/GenBank/DDBJ databases">
        <title>Genome Sequence of Agrocybe chaxingu.</title>
        <authorList>
            <person name="Buettner E."/>
        </authorList>
    </citation>
    <scope>NUCLEOTIDE SEQUENCE</scope>
    <source>
        <strain evidence="6">MP-N11</strain>
    </source>
</reference>
<dbReference type="Pfam" id="PF01753">
    <property type="entry name" value="zf-MYND"/>
    <property type="match status" value="1"/>
</dbReference>
<dbReference type="AlphaFoldDB" id="A0A9W8JUD1"/>
<feature type="domain" description="MYND-type" evidence="5">
    <location>
        <begin position="246"/>
        <end position="291"/>
    </location>
</feature>
<dbReference type="InterPro" id="IPR002893">
    <property type="entry name" value="Znf_MYND"/>
</dbReference>
<keyword evidence="1" id="KW-0479">Metal-binding</keyword>
<evidence type="ECO:0000256" key="3">
    <source>
        <dbReference type="ARBA" id="ARBA00022833"/>
    </source>
</evidence>
<dbReference type="EMBL" id="JANKHO010001294">
    <property type="protein sequence ID" value="KAJ3502347.1"/>
    <property type="molecule type" value="Genomic_DNA"/>
</dbReference>
<evidence type="ECO:0000256" key="2">
    <source>
        <dbReference type="ARBA" id="ARBA00022771"/>
    </source>
</evidence>
<keyword evidence="7" id="KW-1185">Reference proteome</keyword>
<sequence>MTSIMPKPKVPDANYLTYLTTFPLPLRGSSAKDPLQTYAVLYTLCFPPATKSYLINSRDEPMDFDYAPSHLDSGNPNIKQGCRNRRVRLRSTKSVMVGAKLEIVDDMLELAIRLWAGVDTAVDTRRGANILKRVYEGPFAPEKKGVAASLIAHFFFHCDHPAIDTPILGMSPRMRHWVAAIHWAAQSCRLGLFSFICNLVAECALSLPDDKASYEGELKGDLDLVLAQREVFVGETGYQPRLTTICGRCLKTPPEGSQLLQCAGSCARVRKPQYCGRQCQKADWSRHRKWCKKDLDPASDSVDEAALYNMHMATDDSSNS</sequence>
<keyword evidence="3" id="KW-0862">Zinc</keyword>
<gene>
    <name evidence="6" type="ORF">NLJ89_g8934</name>
</gene>
<dbReference type="Gene3D" id="6.10.140.2220">
    <property type="match status" value="1"/>
</dbReference>
<protein>
    <recommendedName>
        <fullName evidence="5">MYND-type domain-containing protein</fullName>
    </recommendedName>
</protein>
<evidence type="ECO:0000313" key="6">
    <source>
        <dbReference type="EMBL" id="KAJ3502347.1"/>
    </source>
</evidence>
<name>A0A9W8JUD1_9AGAR</name>